<dbReference type="PANTHER" id="PTHR30093:SF2">
    <property type="entry name" value="TYPE II SECRETION SYSTEM PROTEIN H"/>
    <property type="match status" value="1"/>
</dbReference>
<dbReference type="SUPFAM" id="SSF54523">
    <property type="entry name" value="Pili subunits"/>
    <property type="match status" value="1"/>
</dbReference>
<dbReference type="RefSeq" id="WP_146571814.1">
    <property type="nucleotide sequence ID" value="NZ_SJPH01000002.1"/>
</dbReference>
<protein>
    <recommendedName>
        <fullName evidence="1">DUF1559 domain-containing protein</fullName>
    </recommendedName>
</protein>
<dbReference type="InterPro" id="IPR027558">
    <property type="entry name" value="Pre_pil_HX9DG_C"/>
</dbReference>
<dbReference type="Gene3D" id="3.30.700.10">
    <property type="entry name" value="Glycoprotein, Type 4 Pilin"/>
    <property type="match status" value="1"/>
</dbReference>
<evidence type="ECO:0000313" key="2">
    <source>
        <dbReference type="EMBL" id="TWT47298.1"/>
    </source>
</evidence>
<name>A0A5C5W8S6_9BACT</name>
<dbReference type="AlphaFoldDB" id="A0A5C5W8S6"/>
<dbReference type="PANTHER" id="PTHR30093">
    <property type="entry name" value="GENERAL SECRETION PATHWAY PROTEIN G"/>
    <property type="match status" value="1"/>
</dbReference>
<dbReference type="NCBIfam" id="TIGR04294">
    <property type="entry name" value="pre_pil_HX9DG"/>
    <property type="match status" value="1"/>
</dbReference>
<reference evidence="2 3" key="1">
    <citation type="submission" date="2019-02" db="EMBL/GenBank/DDBJ databases">
        <title>Deep-cultivation of Planctomycetes and their phenomic and genomic characterization uncovers novel biology.</title>
        <authorList>
            <person name="Wiegand S."/>
            <person name="Jogler M."/>
            <person name="Boedeker C."/>
            <person name="Pinto D."/>
            <person name="Vollmers J."/>
            <person name="Rivas-Marin E."/>
            <person name="Kohn T."/>
            <person name="Peeters S.H."/>
            <person name="Heuer A."/>
            <person name="Rast P."/>
            <person name="Oberbeckmann S."/>
            <person name="Bunk B."/>
            <person name="Jeske O."/>
            <person name="Meyerdierks A."/>
            <person name="Storesund J.E."/>
            <person name="Kallscheuer N."/>
            <person name="Luecker S."/>
            <person name="Lage O.M."/>
            <person name="Pohl T."/>
            <person name="Merkel B.J."/>
            <person name="Hornburger P."/>
            <person name="Mueller R.-W."/>
            <person name="Bruemmer F."/>
            <person name="Labrenz M."/>
            <person name="Spormann A.M."/>
            <person name="Op Den Camp H."/>
            <person name="Overmann J."/>
            <person name="Amann R."/>
            <person name="Jetten M.S.M."/>
            <person name="Mascher T."/>
            <person name="Medema M.H."/>
            <person name="Devos D.P."/>
            <person name="Kaster A.-K."/>
            <person name="Ovreas L."/>
            <person name="Rohde M."/>
            <person name="Galperin M.Y."/>
            <person name="Jogler C."/>
        </authorList>
    </citation>
    <scope>NUCLEOTIDE SEQUENCE [LARGE SCALE GENOMIC DNA]</scope>
    <source>
        <strain evidence="2 3">Pla111</strain>
    </source>
</reference>
<dbReference type="NCBIfam" id="TIGR02532">
    <property type="entry name" value="IV_pilin_GFxxxE"/>
    <property type="match status" value="1"/>
</dbReference>
<keyword evidence="3" id="KW-1185">Reference proteome</keyword>
<comment type="caution">
    <text evidence="2">The sequence shown here is derived from an EMBL/GenBank/DDBJ whole genome shotgun (WGS) entry which is preliminary data.</text>
</comment>
<proteinExistence type="predicted"/>
<dbReference type="OrthoDB" id="267378at2"/>
<dbReference type="InterPro" id="IPR012902">
    <property type="entry name" value="N_methyl_site"/>
</dbReference>
<dbReference type="Pfam" id="PF07596">
    <property type="entry name" value="SBP_bac_10"/>
    <property type="match status" value="1"/>
</dbReference>
<evidence type="ECO:0000313" key="3">
    <source>
        <dbReference type="Proteomes" id="UP000318995"/>
    </source>
</evidence>
<accession>A0A5C5W8S6</accession>
<organism evidence="2 3">
    <name type="scientific">Botrimarina hoheduenensis</name>
    <dbReference type="NCBI Taxonomy" id="2528000"/>
    <lineage>
        <taxon>Bacteria</taxon>
        <taxon>Pseudomonadati</taxon>
        <taxon>Planctomycetota</taxon>
        <taxon>Planctomycetia</taxon>
        <taxon>Pirellulales</taxon>
        <taxon>Lacipirellulaceae</taxon>
        <taxon>Botrimarina</taxon>
    </lineage>
</organism>
<dbReference type="EMBL" id="SJPH01000002">
    <property type="protein sequence ID" value="TWT47298.1"/>
    <property type="molecule type" value="Genomic_DNA"/>
</dbReference>
<dbReference type="InterPro" id="IPR045584">
    <property type="entry name" value="Pilin-like"/>
</dbReference>
<sequence length="236" mass="26188">MLRNPYERVGYTLIELLVVVAVIGILIALLLPAVQAARGAARRAKCLHQLREIGVAVHLHLEAHEGRFPRSSHSAYAVGEAPWAWSLAATLDPTFDSLRDAYPTGLLDGAYRCPEDDRRGHSAWSYGKNVWFELDSYETQFALGLPWNEAGPTYQRLNRVPATGRTVLFAEVRGAQDHLMAHFWLTGGEPEVAADRHAGVSNYLWVDGHVTTAAFETTFAPGERLDRWNPDTAAEL</sequence>
<dbReference type="InterPro" id="IPR011453">
    <property type="entry name" value="DUF1559"/>
</dbReference>
<feature type="domain" description="DUF1559" evidence="1">
    <location>
        <begin position="35"/>
        <end position="89"/>
    </location>
</feature>
<gene>
    <name evidence="2" type="ORF">Pla111_09110</name>
</gene>
<dbReference type="Proteomes" id="UP000318995">
    <property type="component" value="Unassembled WGS sequence"/>
</dbReference>
<evidence type="ECO:0000259" key="1">
    <source>
        <dbReference type="Pfam" id="PF07596"/>
    </source>
</evidence>